<dbReference type="PANTHER" id="PTHR43333">
    <property type="entry name" value="2-HACID_DH_C DOMAIN-CONTAINING PROTEIN"/>
    <property type="match status" value="1"/>
</dbReference>
<keyword evidence="1" id="KW-0560">Oxidoreductase</keyword>
<dbReference type="GO" id="GO:0051287">
    <property type="term" value="F:NAD binding"/>
    <property type="evidence" value="ECO:0007669"/>
    <property type="project" value="InterPro"/>
</dbReference>
<dbReference type="RefSeq" id="WP_066671466.1">
    <property type="nucleotide sequence ID" value="NZ_CP016171.1"/>
</dbReference>
<gene>
    <name evidence="4" type="ORF">BAU08_21100</name>
</gene>
<accession>A0A193G2R0</accession>
<dbReference type="CDD" id="cd12164">
    <property type="entry name" value="GDH_like_2"/>
    <property type="match status" value="1"/>
</dbReference>
<sequence length="308" mass="33286">MHVLFACPHNDPADWLPGLTAELPDCKISVWDPSGPPSGADVALVWKPPAALIEHETGLKALFNLGAGVDALLQMDLPPHIQIVRLEDAGMGVQMAEYALYALLRVSRRFGQYECDQAEQRWAPQPGLRREQWPVGVLGLGEMGGRVAQSIAAFDYPVLGWSRSPRTVAGVQTYAGTEQLPAFLRRTRVLVNVLPLTPETTGILDRAILSQLMPGAHLINVGRGGHVNEADLLALLDEGKLDGATLDVFDTEPLPAGHPLWSHPRVHVTPHIAASTLRAEAIAQIAAKIRRLARGEPISGVVAPQRGY</sequence>
<dbReference type="InterPro" id="IPR036291">
    <property type="entry name" value="NAD(P)-bd_dom_sf"/>
</dbReference>
<evidence type="ECO:0000313" key="4">
    <source>
        <dbReference type="EMBL" id="ANN73514.1"/>
    </source>
</evidence>
<reference evidence="4 5" key="1">
    <citation type="submission" date="2016-06" db="EMBL/GenBank/DDBJ databases">
        <title>Complete genome sequences of Bordetella bronchialis and Bordetella flabilis.</title>
        <authorList>
            <person name="LiPuma J.J."/>
            <person name="Spilker T."/>
        </authorList>
    </citation>
    <scope>NUCLEOTIDE SEQUENCE [LARGE SCALE GENOMIC DNA]</scope>
    <source>
        <strain evidence="4 5">AU17976</strain>
    </source>
</reference>
<dbReference type="STRING" id="463025.BAU08_21100"/>
<keyword evidence="2" id="KW-0520">NAD</keyword>
<dbReference type="EMBL" id="CP016171">
    <property type="protein sequence ID" value="ANN73514.1"/>
    <property type="molecule type" value="Genomic_DNA"/>
</dbReference>
<evidence type="ECO:0000313" key="5">
    <source>
        <dbReference type="Proteomes" id="UP000092213"/>
    </source>
</evidence>
<protein>
    <submittedName>
        <fullName evidence="4">Glyoxylate/hydroxypyruvate reductase A</fullName>
    </submittedName>
</protein>
<evidence type="ECO:0000256" key="1">
    <source>
        <dbReference type="ARBA" id="ARBA00023002"/>
    </source>
</evidence>
<dbReference type="AlphaFoldDB" id="A0A193G2R0"/>
<dbReference type="Gene3D" id="3.40.50.720">
    <property type="entry name" value="NAD(P)-binding Rossmann-like Domain"/>
    <property type="match status" value="2"/>
</dbReference>
<dbReference type="Pfam" id="PF02826">
    <property type="entry name" value="2-Hacid_dh_C"/>
    <property type="match status" value="1"/>
</dbReference>
<feature type="domain" description="D-isomer specific 2-hydroxyacid dehydrogenase NAD-binding" evidence="3">
    <location>
        <begin position="102"/>
        <end position="273"/>
    </location>
</feature>
<keyword evidence="4" id="KW-0670">Pyruvate</keyword>
<proteinExistence type="predicted"/>
<dbReference type="InterPro" id="IPR006140">
    <property type="entry name" value="D-isomer_DH_NAD-bd"/>
</dbReference>
<organism evidence="4 5">
    <name type="scientific">Bordetella bronchialis</name>
    <dbReference type="NCBI Taxonomy" id="463025"/>
    <lineage>
        <taxon>Bacteria</taxon>
        <taxon>Pseudomonadati</taxon>
        <taxon>Pseudomonadota</taxon>
        <taxon>Betaproteobacteria</taxon>
        <taxon>Burkholderiales</taxon>
        <taxon>Alcaligenaceae</taxon>
        <taxon>Bordetella</taxon>
    </lineage>
</organism>
<dbReference type="Proteomes" id="UP000092213">
    <property type="component" value="Chromosome"/>
</dbReference>
<dbReference type="PANTHER" id="PTHR43333:SF1">
    <property type="entry name" value="D-ISOMER SPECIFIC 2-HYDROXYACID DEHYDROGENASE NAD-BINDING DOMAIN-CONTAINING PROTEIN"/>
    <property type="match status" value="1"/>
</dbReference>
<dbReference type="SUPFAM" id="SSF51735">
    <property type="entry name" value="NAD(P)-binding Rossmann-fold domains"/>
    <property type="match status" value="1"/>
</dbReference>
<evidence type="ECO:0000259" key="3">
    <source>
        <dbReference type="Pfam" id="PF02826"/>
    </source>
</evidence>
<evidence type="ECO:0000256" key="2">
    <source>
        <dbReference type="ARBA" id="ARBA00023027"/>
    </source>
</evidence>
<dbReference type="GO" id="GO:0016491">
    <property type="term" value="F:oxidoreductase activity"/>
    <property type="evidence" value="ECO:0007669"/>
    <property type="project" value="UniProtKB-KW"/>
</dbReference>
<name>A0A193G2R0_9BORD</name>